<reference evidence="1" key="1">
    <citation type="submission" date="2021-08" db="EMBL/GenBank/DDBJ databases">
        <title>Novel anaerobic bacterium isolated from sea squirt in East Sea, Republic of Korea.</title>
        <authorList>
            <person name="Nguyen T.H."/>
            <person name="Li Z."/>
            <person name="Lee Y.-J."/>
            <person name="Ko J."/>
            <person name="Kim S.-G."/>
        </authorList>
    </citation>
    <scope>NUCLEOTIDE SEQUENCE</scope>
    <source>
        <strain evidence="1">KCTC 25031</strain>
    </source>
</reference>
<sequence length="101" mass="11736">MYYRHNQPKKWEVWGATSPNPDGSFDSWTKLLDCESIKPSGDGPVTNEDREYINRGEDFEFPLDAPSVRYIRIVMSENWSGGVYAQWGELTFWGQVVEQQN</sequence>
<protein>
    <submittedName>
        <fullName evidence="1">Uncharacterized protein</fullName>
    </submittedName>
</protein>
<keyword evidence="2" id="KW-1185">Reference proteome</keyword>
<dbReference type="EMBL" id="CP081303">
    <property type="protein sequence ID" value="QZE15989.1"/>
    <property type="molecule type" value="Genomic_DNA"/>
</dbReference>
<name>A0AC61NJR9_9BACT</name>
<accession>A0AC61NJR9</accession>
<organism evidence="1 2">
    <name type="scientific">Halosquirtibacter laminarini</name>
    <dbReference type="NCBI Taxonomy" id="3374600"/>
    <lineage>
        <taxon>Bacteria</taxon>
        <taxon>Pseudomonadati</taxon>
        <taxon>Bacteroidota</taxon>
        <taxon>Bacteroidia</taxon>
        <taxon>Marinilabiliales</taxon>
        <taxon>Prolixibacteraceae</taxon>
        <taxon>Halosquirtibacter</taxon>
    </lineage>
</organism>
<dbReference type="Proteomes" id="UP000826212">
    <property type="component" value="Chromosome"/>
</dbReference>
<evidence type="ECO:0000313" key="2">
    <source>
        <dbReference type="Proteomes" id="UP000826212"/>
    </source>
</evidence>
<proteinExistence type="predicted"/>
<gene>
    <name evidence="1" type="ORF">K4L44_09320</name>
</gene>
<evidence type="ECO:0000313" key="1">
    <source>
        <dbReference type="EMBL" id="QZE15989.1"/>
    </source>
</evidence>